<reference evidence="2 3" key="1">
    <citation type="submission" date="2024-02" db="EMBL/GenBank/DDBJ databases">
        <authorList>
            <person name="Daric V."/>
            <person name="Darras S."/>
        </authorList>
    </citation>
    <scope>NUCLEOTIDE SEQUENCE [LARGE SCALE GENOMIC DNA]</scope>
</reference>
<gene>
    <name evidence="2" type="ORF">CVLEPA_LOCUS18481</name>
</gene>
<name>A0ABP0G3Z5_CLALP</name>
<dbReference type="Proteomes" id="UP001642483">
    <property type="component" value="Unassembled WGS sequence"/>
</dbReference>
<evidence type="ECO:0000313" key="2">
    <source>
        <dbReference type="EMBL" id="CAK8686561.1"/>
    </source>
</evidence>
<dbReference type="Pfam" id="PF18139">
    <property type="entry name" value="LSDAT_euk"/>
    <property type="match status" value="1"/>
</dbReference>
<proteinExistence type="predicted"/>
<evidence type="ECO:0000313" key="3">
    <source>
        <dbReference type="Proteomes" id="UP001642483"/>
    </source>
</evidence>
<feature type="domain" description="TRPM SLOG" evidence="1">
    <location>
        <begin position="4"/>
        <end position="65"/>
    </location>
</feature>
<protein>
    <recommendedName>
        <fullName evidence="1">TRPM SLOG domain-containing protein</fullName>
    </recommendedName>
</protein>
<keyword evidence="3" id="KW-1185">Reference proteome</keyword>
<comment type="caution">
    <text evidence="2">The sequence shown here is derived from an EMBL/GenBank/DDBJ whole genome shotgun (WGS) entry which is preliminary data.</text>
</comment>
<dbReference type="InterPro" id="IPR041491">
    <property type="entry name" value="TRPM_SLOG"/>
</dbReference>
<organism evidence="2 3">
    <name type="scientific">Clavelina lepadiformis</name>
    <name type="common">Light-bulb sea squirt</name>
    <name type="synonym">Ascidia lepadiformis</name>
    <dbReference type="NCBI Taxonomy" id="159417"/>
    <lineage>
        <taxon>Eukaryota</taxon>
        <taxon>Metazoa</taxon>
        <taxon>Chordata</taxon>
        <taxon>Tunicata</taxon>
        <taxon>Ascidiacea</taxon>
        <taxon>Aplousobranchia</taxon>
        <taxon>Clavelinidae</taxon>
        <taxon>Clavelina</taxon>
    </lineage>
</organism>
<evidence type="ECO:0000259" key="1">
    <source>
        <dbReference type="Pfam" id="PF18139"/>
    </source>
</evidence>
<dbReference type="EMBL" id="CAWYQH010000102">
    <property type="protein sequence ID" value="CAK8686561.1"/>
    <property type="molecule type" value="Genomic_DNA"/>
</dbReference>
<accession>A0ABP0G3Z5</accession>
<sequence length="66" mass="7245">MWTYAIVSKDSTREKIHEILSKKWNLTAPSMILSIAGGGGDEFVITSGMTNEFRTSVNKIALQTGI</sequence>